<evidence type="ECO:0000313" key="2">
    <source>
        <dbReference type="Proteomes" id="UP000324222"/>
    </source>
</evidence>
<comment type="caution">
    <text evidence="1">The sequence shown here is derived from an EMBL/GenBank/DDBJ whole genome shotgun (WGS) entry which is preliminary data.</text>
</comment>
<dbReference type="InterPro" id="IPR036691">
    <property type="entry name" value="Endo/exonu/phosph_ase_sf"/>
</dbReference>
<dbReference type="EMBL" id="VSRR010003571">
    <property type="protein sequence ID" value="MPC36661.1"/>
    <property type="molecule type" value="Genomic_DNA"/>
</dbReference>
<protein>
    <recommendedName>
        <fullName evidence="3">Endonuclease/exonuclease/phosphatase domain-containing protein</fullName>
    </recommendedName>
</protein>
<name>A0A5B7EQ42_PORTR</name>
<accession>A0A5B7EQ42</accession>
<dbReference type="SUPFAM" id="SSF56219">
    <property type="entry name" value="DNase I-like"/>
    <property type="match status" value="1"/>
</dbReference>
<evidence type="ECO:0008006" key="3">
    <source>
        <dbReference type="Google" id="ProtNLM"/>
    </source>
</evidence>
<organism evidence="1 2">
    <name type="scientific">Portunus trituberculatus</name>
    <name type="common">Swimming crab</name>
    <name type="synonym">Neptunus trituberculatus</name>
    <dbReference type="NCBI Taxonomy" id="210409"/>
    <lineage>
        <taxon>Eukaryota</taxon>
        <taxon>Metazoa</taxon>
        <taxon>Ecdysozoa</taxon>
        <taxon>Arthropoda</taxon>
        <taxon>Crustacea</taxon>
        <taxon>Multicrustacea</taxon>
        <taxon>Malacostraca</taxon>
        <taxon>Eumalacostraca</taxon>
        <taxon>Eucarida</taxon>
        <taxon>Decapoda</taxon>
        <taxon>Pleocyemata</taxon>
        <taxon>Brachyura</taxon>
        <taxon>Eubrachyura</taxon>
        <taxon>Portunoidea</taxon>
        <taxon>Portunidae</taxon>
        <taxon>Portuninae</taxon>
        <taxon>Portunus</taxon>
    </lineage>
</organism>
<gene>
    <name evidence="1" type="ORF">E2C01_030128</name>
</gene>
<proteinExistence type="predicted"/>
<sequence>MIDDTIRSLARIIKEGRKVILVGDFNCKEVDWENYEREQLHELAARAPAAAAATAAAAAGQTVTPGGLVGTRGSHTLEQHILLTPTLRVGGLETHSVMAVQYTTERTSHT</sequence>
<keyword evidence="2" id="KW-1185">Reference proteome</keyword>
<dbReference type="AlphaFoldDB" id="A0A5B7EQ42"/>
<reference evidence="1 2" key="1">
    <citation type="submission" date="2019-05" db="EMBL/GenBank/DDBJ databases">
        <title>Another draft genome of Portunus trituberculatus and its Hox gene families provides insights of decapod evolution.</title>
        <authorList>
            <person name="Jeong J.-H."/>
            <person name="Song I."/>
            <person name="Kim S."/>
            <person name="Choi T."/>
            <person name="Kim D."/>
            <person name="Ryu S."/>
            <person name="Kim W."/>
        </authorList>
    </citation>
    <scope>NUCLEOTIDE SEQUENCE [LARGE SCALE GENOMIC DNA]</scope>
    <source>
        <tissue evidence="1">Muscle</tissue>
    </source>
</reference>
<dbReference type="Proteomes" id="UP000324222">
    <property type="component" value="Unassembled WGS sequence"/>
</dbReference>
<evidence type="ECO:0000313" key="1">
    <source>
        <dbReference type="EMBL" id="MPC36661.1"/>
    </source>
</evidence>